<dbReference type="SUPFAM" id="SSF50249">
    <property type="entry name" value="Nucleic acid-binding proteins"/>
    <property type="match status" value="1"/>
</dbReference>
<comment type="subcellular location">
    <subcellularLocation>
        <location evidence="6">Cytoplasm</location>
    </subcellularLocation>
</comment>
<dbReference type="GO" id="GO:0009378">
    <property type="term" value="F:four-way junction helicase activity"/>
    <property type="evidence" value="ECO:0007669"/>
    <property type="project" value="InterPro"/>
</dbReference>
<keyword evidence="10" id="KW-1185">Reference proteome</keyword>
<keyword evidence="2 6" id="KW-0227">DNA damage</keyword>
<evidence type="ECO:0000256" key="4">
    <source>
        <dbReference type="ARBA" id="ARBA00023172"/>
    </source>
</evidence>
<comment type="caution">
    <text evidence="6">Lacks conserved residue(s) required for the propagation of feature annotation.</text>
</comment>
<dbReference type="Proteomes" id="UP000246058">
    <property type="component" value="Chromosome"/>
</dbReference>
<feature type="region of interest" description="Domain I" evidence="6">
    <location>
        <begin position="1"/>
        <end position="64"/>
    </location>
</feature>
<dbReference type="RefSeq" id="WP_109950363.1">
    <property type="nucleotide sequence ID" value="NZ_CP029551.1"/>
</dbReference>
<keyword evidence="5 6" id="KW-0234">DNA repair</keyword>
<dbReference type="NCBIfam" id="TIGR00084">
    <property type="entry name" value="ruvA"/>
    <property type="match status" value="1"/>
</dbReference>
<evidence type="ECO:0000313" key="9">
    <source>
        <dbReference type="EMBL" id="AWN35237.1"/>
    </source>
</evidence>
<dbReference type="Pfam" id="PF01330">
    <property type="entry name" value="RuvA_N"/>
    <property type="match status" value="1"/>
</dbReference>
<dbReference type="GO" id="GO:0006281">
    <property type="term" value="P:DNA repair"/>
    <property type="evidence" value="ECO:0007669"/>
    <property type="project" value="UniProtKB-UniRule"/>
</dbReference>
<dbReference type="OrthoDB" id="5293449at2"/>
<dbReference type="SUPFAM" id="SSF46929">
    <property type="entry name" value="DNA helicase RuvA subunit, C-terminal domain"/>
    <property type="match status" value="1"/>
</dbReference>
<dbReference type="EMBL" id="CP029551">
    <property type="protein sequence ID" value="AWN35237.1"/>
    <property type="molecule type" value="Genomic_DNA"/>
</dbReference>
<evidence type="ECO:0000256" key="6">
    <source>
        <dbReference type="HAMAP-Rule" id="MF_00031"/>
    </source>
</evidence>
<dbReference type="Pfam" id="PF07499">
    <property type="entry name" value="RuvA_C"/>
    <property type="match status" value="1"/>
</dbReference>
<accession>A0A2U8VNQ9</accession>
<dbReference type="Pfam" id="PF14520">
    <property type="entry name" value="HHH_5"/>
    <property type="match status" value="1"/>
</dbReference>
<dbReference type="InterPro" id="IPR012340">
    <property type="entry name" value="NA-bd_OB-fold"/>
</dbReference>
<feature type="domain" description="Holliday junction DNA helicase RuvA C-terminal" evidence="8">
    <location>
        <begin position="158"/>
        <end position="203"/>
    </location>
</feature>
<dbReference type="GO" id="GO:0000400">
    <property type="term" value="F:four-way junction DNA binding"/>
    <property type="evidence" value="ECO:0007669"/>
    <property type="project" value="UniProtKB-UniRule"/>
</dbReference>
<sequence>MIGKLKGVVDSFGEDFVILDVNGVGYVVHCSARTLQRLPKPGEAAQLSIETIVREDMIRLYGFRSDAEREWFRLLQTVQGVGARVALGVLSVLEPEQLGAAIATGDKGSVARAPGVGPRLAARLVAELKDKTPAFAPLDPALASLVEATEAGGPSGPVADAVSALTNLGYPQAQAAAAVAAALKSAGEGAEARALIRLGLKELAR</sequence>
<evidence type="ECO:0000256" key="3">
    <source>
        <dbReference type="ARBA" id="ARBA00023125"/>
    </source>
</evidence>
<dbReference type="HAMAP" id="MF_00031">
    <property type="entry name" value="DNA_HJ_migration_RuvA"/>
    <property type="match status" value="1"/>
</dbReference>
<comment type="domain">
    <text evidence="6">Has three domains with a flexible linker between the domains II and III and assumes an 'L' shape. Domain III is highly mobile and contacts RuvB.</text>
</comment>
<dbReference type="InterPro" id="IPR013849">
    <property type="entry name" value="DNA_helicase_Holl-junc_RuvA_I"/>
</dbReference>
<dbReference type="SUPFAM" id="SSF47781">
    <property type="entry name" value="RuvA domain 2-like"/>
    <property type="match status" value="1"/>
</dbReference>
<evidence type="ECO:0000256" key="5">
    <source>
        <dbReference type="ARBA" id="ARBA00023204"/>
    </source>
</evidence>
<dbReference type="InterPro" id="IPR010994">
    <property type="entry name" value="RuvA_2-like"/>
</dbReference>
<dbReference type="InterPro" id="IPR000085">
    <property type="entry name" value="RuvA"/>
</dbReference>
<dbReference type="GO" id="GO:0048476">
    <property type="term" value="C:Holliday junction resolvase complex"/>
    <property type="evidence" value="ECO:0007669"/>
    <property type="project" value="UniProtKB-UniRule"/>
</dbReference>
<evidence type="ECO:0000256" key="1">
    <source>
        <dbReference type="ARBA" id="ARBA00022490"/>
    </source>
</evidence>
<name>A0A2U8VNQ9_9HYPH</name>
<comment type="subunit">
    <text evidence="6">Homotetramer. Forms an RuvA(8)-RuvB(12)-Holliday junction (HJ) complex. HJ DNA is sandwiched between 2 RuvA tetramers; dsDNA enters through RuvA and exits via RuvB. An RuvB hexamer assembles on each DNA strand where it exits the tetramer. Each RuvB hexamer is contacted by two RuvA subunits (via domain III) on 2 adjacent RuvB subunits; this complex drives branch migration. In the full resolvosome a probable DNA-RuvA(4)-RuvB(12)-RuvC(2) complex forms which resolves the HJ.</text>
</comment>
<dbReference type="AlphaFoldDB" id="A0A2U8VNQ9"/>
<keyword evidence="4 6" id="KW-0233">DNA recombination</keyword>
<feature type="region of interest" description="Domain III" evidence="6">
    <location>
        <begin position="159"/>
        <end position="205"/>
    </location>
</feature>
<dbReference type="KEGG" id="meti:DK427_05380"/>
<gene>
    <name evidence="6" type="primary">ruvA</name>
    <name evidence="9" type="ORF">DK427_05380</name>
</gene>
<organism evidence="9 10">
    <name type="scientific">Methylobacterium radiodurans</name>
    <dbReference type="NCBI Taxonomy" id="2202828"/>
    <lineage>
        <taxon>Bacteria</taxon>
        <taxon>Pseudomonadati</taxon>
        <taxon>Pseudomonadota</taxon>
        <taxon>Alphaproteobacteria</taxon>
        <taxon>Hyphomicrobiales</taxon>
        <taxon>Methylobacteriaceae</taxon>
        <taxon>Methylobacterium</taxon>
    </lineage>
</organism>
<evidence type="ECO:0000313" key="10">
    <source>
        <dbReference type="Proteomes" id="UP000246058"/>
    </source>
</evidence>
<dbReference type="Gene3D" id="1.10.150.20">
    <property type="entry name" value="5' to 3' exonuclease, C-terminal subdomain"/>
    <property type="match status" value="1"/>
</dbReference>
<dbReference type="GO" id="GO:0006310">
    <property type="term" value="P:DNA recombination"/>
    <property type="evidence" value="ECO:0007669"/>
    <property type="project" value="UniProtKB-UniRule"/>
</dbReference>
<dbReference type="GO" id="GO:0009379">
    <property type="term" value="C:Holliday junction helicase complex"/>
    <property type="evidence" value="ECO:0007669"/>
    <property type="project" value="InterPro"/>
</dbReference>
<evidence type="ECO:0000256" key="2">
    <source>
        <dbReference type="ARBA" id="ARBA00022763"/>
    </source>
</evidence>
<evidence type="ECO:0000259" key="8">
    <source>
        <dbReference type="Pfam" id="PF07499"/>
    </source>
</evidence>
<keyword evidence="3 6" id="KW-0238">DNA-binding</keyword>
<dbReference type="Gene3D" id="1.10.8.10">
    <property type="entry name" value="DNA helicase RuvA subunit, C-terminal domain"/>
    <property type="match status" value="1"/>
</dbReference>
<dbReference type="Gene3D" id="2.40.50.140">
    <property type="entry name" value="Nucleic acid-binding proteins"/>
    <property type="match status" value="1"/>
</dbReference>
<keyword evidence="1 6" id="KW-0963">Cytoplasm</keyword>
<comment type="function">
    <text evidence="6">The RuvA-RuvB-RuvC complex processes Holliday junction (HJ) DNA during genetic recombination and DNA repair, while the RuvA-RuvB complex plays an important role in the rescue of blocked DNA replication forks via replication fork reversal (RFR). RuvA specifically binds to HJ cruciform DNA, conferring on it an open structure. The RuvB hexamer acts as an ATP-dependent pump, pulling dsDNA into and through the RuvAB complex. HJ branch migration allows RuvC to scan DNA until it finds its consensus sequence, where it cleaves and resolves the cruciform DNA.</text>
</comment>
<dbReference type="GO" id="GO:0005737">
    <property type="term" value="C:cytoplasm"/>
    <property type="evidence" value="ECO:0007669"/>
    <property type="project" value="UniProtKB-SubCell"/>
</dbReference>
<dbReference type="GO" id="GO:0005524">
    <property type="term" value="F:ATP binding"/>
    <property type="evidence" value="ECO:0007669"/>
    <property type="project" value="InterPro"/>
</dbReference>
<comment type="similarity">
    <text evidence="6">Belongs to the RuvA family.</text>
</comment>
<reference evidence="9 10" key="1">
    <citation type="submission" date="2018-05" db="EMBL/GenBank/DDBJ databases">
        <title>Complete Genome Sequence of Methylobacterium sp. 17Sr1-43.</title>
        <authorList>
            <person name="Srinivasan S."/>
        </authorList>
    </citation>
    <scope>NUCLEOTIDE SEQUENCE [LARGE SCALE GENOMIC DNA]</scope>
    <source>
        <strain evidence="9 10">17Sr1-43</strain>
    </source>
</reference>
<protein>
    <recommendedName>
        <fullName evidence="6">Holliday junction branch migration complex subunit RuvA</fullName>
    </recommendedName>
</protein>
<dbReference type="InterPro" id="IPR011114">
    <property type="entry name" value="RuvA_C"/>
</dbReference>
<evidence type="ECO:0000259" key="7">
    <source>
        <dbReference type="Pfam" id="PF01330"/>
    </source>
</evidence>
<dbReference type="InterPro" id="IPR036267">
    <property type="entry name" value="RuvA_C_sf"/>
</dbReference>
<feature type="domain" description="DNA helicase Holliday junction RuvA type" evidence="7">
    <location>
        <begin position="1"/>
        <end position="62"/>
    </location>
</feature>
<proteinExistence type="inferred from homology"/>